<name>W9YHM5_9EURO</name>
<comment type="caution">
    <text evidence="4">The sequence shown here is derived from an EMBL/GenBank/DDBJ whole genome shotgun (WGS) entry which is preliminary data.</text>
</comment>
<dbReference type="GeneID" id="19166372"/>
<feature type="compositionally biased region" description="Low complexity" evidence="2">
    <location>
        <begin position="655"/>
        <end position="668"/>
    </location>
</feature>
<keyword evidence="1" id="KW-0175">Coiled coil</keyword>
<evidence type="ECO:0000313" key="4">
    <source>
        <dbReference type="EMBL" id="EXJ89175.1"/>
    </source>
</evidence>
<proteinExistence type="predicted"/>
<evidence type="ECO:0000313" key="5">
    <source>
        <dbReference type="Proteomes" id="UP000019478"/>
    </source>
</evidence>
<feature type="transmembrane region" description="Helical" evidence="3">
    <location>
        <begin position="33"/>
        <end position="52"/>
    </location>
</feature>
<dbReference type="HOGENOM" id="CLU_334627_0_0_1"/>
<organism evidence="4 5">
    <name type="scientific">Capronia epimyces CBS 606.96</name>
    <dbReference type="NCBI Taxonomy" id="1182542"/>
    <lineage>
        <taxon>Eukaryota</taxon>
        <taxon>Fungi</taxon>
        <taxon>Dikarya</taxon>
        <taxon>Ascomycota</taxon>
        <taxon>Pezizomycotina</taxon>
        <taxon>Eurotiomycetes</taxon>
        <taxon>Chaetothyriomycetidae</taxon>
        <taxon>Chaetothyriales</taxon>
        <taxon>Herpotrichiellaceae</taxon>
        <taxon>Capronia</taxon>
    </lineage>
</organism>
<dbReference type="AlphaFoldDB" id="W9YHM5"/>
<dbReference type="OrthoDB" id="10457792at2759"/>
<evidence type="ECO:0000256" key="1">
    <source>
        <dbReference type="SAM" id="Coils"/>
    </source>
</evidence>
<feature type="coiled-coil region" evidence="1">
    <location>
        <begin position="469"/>
        <end position="510"/>
    </location>
</feature>
<keyword evidence="3" id="KW-0812">Transmembrane</keyword>
<evidence type="ECO:0000256" key="2">
    <source>
        <dbReference type="SAM" id="MobiDB-lite"/>
    </source>
</evidence>
<feature type="compositionally biased region" description="Basic and acidic residues" evidence="2">
    <location>
        <begin position="815"/>
        <end position="824"/>
    </location>
</feature>
<feature type="coiled-coil region" evidence="1">
    <location>
        <begin position="671"/>
        <end position="726"/>
    </location>
</feature>
<feature type="coiled-coil region" evidence="1">
    <location>
        <begin position="371"/>
        <end position="440"/>
    </location>
</feature>
<accession>W9YHM5</accession>
<dbReference type="PANTHER" id="PTHR23159">
    <property type="entry name" value="CENTROSOMAL PROTEIN 2"/>
    <property type="match status" value="1"/>
</dbReference>
<feature type="transmembrane region" description="Helical" evidence="3">
    <location>
        <begin position="64"/>
        <end position="88"/>
    </location>
</feature>
<dbReference type="RefSeq" id="XP_007730572.1">
    <property type="nucleotide sequence ID" value="XM_007732382.1"/>
</dbReference>
<feature type="compositionally biased region" description="Low complexity" evidence="2">
    <location>
        <begin position="635"/>
        <end position="648"/>
    </location>
</feature>
<evidence type="ECO:0000256" key="3">
    <source>
        <dbReference type="SAM" id="Phobius"/>
    </source>
</evidence>
<keyword evidence="3" id="KW-1133">Transmembrane helix</keyword>
<feature type="coiled-coil region" evidence="1">
    <location>
        <begin position="157"/>
        <end position="205"/>
    </location>
</feature>
<keyword evidence="5" id="KW-1185">Reference proteome</keyword>
<feature type="coiled-coil region" evidence="1">
    <location>
        <begin position="249"/>
        <end position="276"/>
    </location>
</feature>
<feature type="region of interest" description="Disordered" evidence="2">
    <location>
        <begin position="781"/>
        <end position="853"/>
    </location>
</feature>
<reference evidence="4 5" key="1">
    <citation type="submission" date="2013-03" db="EMBL/GenBank/DDBJ databases">
        <title>The Genome Sequence of Capronia epimyces CBS 606.96.</title>
        <authorList>
            <consortium name="The Broad Institute Genomics Platform"/>
            <person name="Cuomo C."/>
            <person name="de Hoog S."/>
            <person name="Gorbushina A."/>
            <person name="Walker B."/>
            <person name="Young S.K."/>
            <person name="Zeng Q."/>
            <person name="Gargeya S."/>
            <person name="Fitzgerald M."/>
            <person name="Haas B."/>
            <person name="Abouelleil A."/>
            <person name="Allen A.W."/>
            <person name="Alvarado L."/>
            <person name="Arachchi H.M."/>
            <person name="Berlin A.M."/>
            <person name="Chapman S.B."/>
            <person name="Gainer-Dewar J."/>
            <person name="Goldberg J."/>
            <person name="Griggs A."/>
            <person name="Gujja S."/>
            <person name="Hansen M."/>
            <person name="Howarth C."/>
            <person name="Imamovic A."/>
            <person name="Ireland A."/>
            <person name="Larimer J."/>
            <person name="McCowan C."/>
            <person name="Murphy C."/>
            <person name="Pearson M."/>
            <person name="Poon T.W."/>
            <person name="Priest M."/>
            <person name="Roberts A."/>
            <person name="Saif S."/>
            <person name="Shea T."/>
            <person name="Sisk P."/>
            <person name="Sykes S."/>
            <person name="Wortman J."/>
            <person name="Nusbaum C."/>
            <person name="Birren B."/>
        </authorList>
    </citation>
    <scope>NUCLEOTIDE SEQUENCE [LARGE SCALE GENOMIC DNA]</scope>
    <source>
        <strain evidence="4 5">CBS 606.96</strain>
    </source>
</reference>
<dbReference type="Proteomes" id="UP000019478">
    <property type="component" value="Unassembled WGS sequence"/>
</dbReference>
<dbReference type="PANTHER" id="PTHR23159:SF31">
    <property type="entry name" value="CENTROSOME-ASSOCIATED PROTEIN CEP250 ISOFORM X1"/>
    <property type="match status" value="1"/>
</dbReference>
<dbReference type="EMBL" id="AMGY01000002">
    <property type="protein sequence ID" value="EXJ89175.1"/>
    <property type="molecule type" value="Genomic_DNA"/>
</dbReference>
<sequence>MEQEEIEEWINYLEKPIGDYLWYELDLPRDQHWKIWAAIYLPISGYLMYSILRFGSRVLDDPEGYFVGIINSTVNGLCWFATSLWAIVKGVFARTILVGYHRWCQGPWRGLCNGIEEAVARLPAPEPGFVPGGFQQDINEQEFRVLTELRANDLKARDAAEEKNARLVTELGNLRAAVASLEKKLEEANKRAEQADKRADEAEYNQISWAVAPRRQKARPGRLPFEEILSAPSSPDADEVVTPTILGRLRRLEKEAEEKDAEVDDLLEELAEARKTAVAVTVPVPMPVVVDTTEVGVQTEDLPLPEKEVEVFSPVYADQEVQTDLPLPEEVSPVAEKAAAYVDTTDAGVQTDPVPVPAPAPAPVPVPSPVAATATIEYQMLEEELEAAKAAQESRDAEARSLKAGQEELDSKIQSMTGELATAQNAIAAISQELTESRARFGSLEYAYNQTAATLGACDQARQEAVARVAELQAVNNQGNAELAQQREAVAELQKSLEAATQSQLQLEESFQTGRQQFEAERLQFDELKRKHDEEVAEKVAQASHEEKLVVAGRQLEAENNALKMRVDALEWSGKKLAGELRDAQAASATKDEEIRRLREQAGQTGAGAMDVDKSSKNVLAAAALPQTPAGKAMGSSPSSRASSAGGATPKLGESPLISRPRPSPISRGVIETYQHVIDDLTRKNKALVEEKARVEESEKGLREARDGLEVELALLKELHEEDELEAQAEMRAQLNKHRAELGDMEWQLRTKEIDLTVASNKMEVARIQYEAEKRAVEELRGQVGPGQGQGSAGRDQHSPRKGKRVASESSLVLKEAKKPMVEEKGEEAERDAQWALVVAAEEEEEEEVSEEE</sequence>
<feature type="region of interest" description="Disordered" evidence="2">
    <location>
        <begin position="628"/>
        <end position="668"/>
    </location>
</feature>
<feature type="compositionally biased region" description="Acidic residues" evidence="2">
    <location>
        <begin position="841"/>
        <end position="853"/>
    </location>
</feature>
<protein>
    <submittedName>
        <fullName evidence="4">Uncharacterized protein</fullName>
    </submittedName>
</protein>
<keyword evidence="3" id="KW-0472">Membrane</keyword>
<gene>
    <name evidence="4" type="ORF">A1O3_02239</name>
</gene>